<sequence length="186" mass="20966">MLEVIKSKEISASEKVLLMFMGLNGVGVYTYQDFINSTGLSRATVGRSLSSLYEKGWIEKKTAISDSGSESIEYSISFGDSTNPKFERTCYVYVQELAGPGLTIGKVGIAFNVFERMRQQSKKSLFQHKLMYSKLFKSYAEAAKVEQMVLSAIPQFVCEKDWLPDGFTETIHKQDILKAIQIIEEK</sequence>
<name>A0AAU7PK87_9CAUD</name>
<proteinExistence type="predicted"/>
<dbReference type="InterPro" id="IPR036388">
    <property type="entry name" value="WH-like_DNA-bd_sf"/>
</dbReference>
<dbReference type="InterPro" id="IPR036390">
    <property type="entry name" value="WH_DNA-bd_sf"/>
</dbReference>
<evidence type="ECO:0000313" key="1">
    <source>
        <dbReference type="EMBL" id="XBS49843.1"/>
    </source>
</evidence>
<dbReference type="Gene3D" id="1.10.10.10">
    <property type="entry name" value="Winged helix-like DNA-binding domain superfamily/Winged helix DNA-binding domain"/>
    <property type="match status" value="1"/>
</dbReference>
<accession>A0AAU7PK87</accession>
<protein>
    <submittedName>
        <fullName evidence="1">Uncharacterized protein</fullName>
    </submittedName>
</protein>
<organism evidence="1">
    <name type="scientific">Salmonella phage SalP219</name>
    <dbReference type="NCBI Taxonomy" id="3158864"/>
    <lineage>
        <taxon>Viruses</taxon>
        <taxon>Duplodnaviria</taxon>
        <taxon>Heunggongvirae</taxon>
        <taxon>Uroviricota</taxon>
        <taxon>Caudoviricetes</taxon>
        <taxon>Vequintavirinae</taxon>
        <taxon>Seunavirus</taxon>
    </lineage>
</organism>
<reference evidence="1" key="1">
    <citation type="submission" date="2024-04" db="EMBL/GenBank/DDBJ databases">
        <authorList>
            <person name="Jaglan A.B."/>
            <person name="Vashisth M."/>
            <person name="Anand T."/>
            <person name="Virmani N."/>
            <person name="Bera B."/>
            <person name="Vaid R."/>
        </authorList>
    </citation>
    <scope>NUCLEOTIDE SEQUENCE</scope>
</reference>
<dbReference type="EMBL" id="PP595732">
    <property type="protein sequence ID" value="XBS49843.1"/>
    <property type="molecule type" value="Genomic_DNA"/>
</dbReference>
<dbReference type="SUPFAM" id="SSF46785">
    <property type="entry name" value="Winged helix' DNA-binding domain"/>
    <property type="match status" value="1"/>
</dbReference>